<keyword evidence="9" id="KW-1185">Reference proteome</keyword>
<dbReference type="CDD" id="cd06261">
    <property type="entry name" value="TM_PBP2"/>
    <property type="match status" value="1"/>
</dbReference>
<reference evidence="9" key="1">
    <citation type="submission" date="2015-12" db="EMBL/GenBank/DDBJ databases">
        <title>Complete genome sequences of two moderately thermophilic Paenibacillus species.</title>
        <authorList>
            <person name="Butler R.III."/>
            <person name="Wang J."/>
            <person name="Stark B.C."/>
            <person name="Pombert J.-F."/>
        </authorList>
    </citation>
    <scope>NUCLEOTIDE SEQUENCE [LARGE SCALE GENOMIC DNA]</scope>
    <source>
        <strain evidence="9">32O-Y</strain>
    </source>
</reference>
<comment type="similarity">
    <text evidence="7">Belongs to the binding-protein-dependent transport system permease family.</text>
</comment>
<evidence type="ECO:0000256" key="1">
    <source>
        <dbReference type="ARBA" id="ARBA00004651"/>
    </source>
</evidence>
<keyword evidence="4 7" id="KW-0812">Transmembrane</keyword>
<evidence type="ECO:0000313" key="9">
    <source>
        <dbReference type="Proteomes" id="UP000061660"/>
    </source>
</evidence>
<dbReference type="SUPFAM" id="SSF161098">
    <property type="entry name" value="MetI-like"/>
    <property type="match status" value="1"/>
</dbReference>
<dbReference type="STRING" id="162209.IJ22_00180"/>
<feature type="transmembrane region" description="Helical" evidence="7">
    <location>
        <begin position="72"/>
        <end position="96"/>
    </location>
</feature>
<feature type="transmembrane region" description="Helical" evidence="7">
    <location>
        <begin position="243"/>
        <end position="262"/>
    </location>
</feature>
<dbReference type="Pfam" id="PF00528">
    <property type="entry name" value="BPD_transp_1"/>
    <property type="match status" value="1"/>
</dbReference>
<evidence type="ECO:0000256" key="4">
    <source>
        <dbReference type="ARBA" id="ARBA00022692"/>
    </source>
</evidence>
<evidence type="ECO:0000256" key="7">
    <source>
        <dbReference type="RuleBase" id="RU363032"/>
    </source>
</evidence>
<gene>
    <name evidence="8" type="ORF">IJ22_00180</name>
</gene>
<dbReference type="PANTHER" id="PTHR43744:SF12">
    <property type="entry name" value="ABC TRANSPORTER PERMEASE PROTEIN MG189-RELATED"/>
    <property type="match status" value="1"/>
</dbReference>
<feature type="transmembrane region" description="Helical" evidence="7">
    <location>
        <begin position="12"/>
        <end position="35"/>
    </location>
</feature>
<sequence length="277" mass="31431">MTLVQINKKFTLLGIYAVITIVGCMFILPFAYTLYTSFVPMQYVNKITGISNWTLDNYKLFFTNEAYNVPKWFLNTVIMTGIVIIGNLMINPMAGFALAKLDFAGKKIIYWIVVATMMVPYHMILIPVYVNMAQIGWLNSFAALTVPFLYQCLYIFMMRQFFISVPNEFIEAARLDGLTKMGAFWRIVYPLAKSPLITMSILAFAGTWNSYLIPSTLANSPDKYVLVVGLNSVKDMFFENTPLIMAGVVLSMLPILIFFFFFQKQYMEGISSSGVKG</sequence>
<name>A0A0U2W4R5_9BACL</name>
<reference evidence="8 9" key="2">
    <citation type="journal article" date="2016" name="Genome Announc.">
        <title>Complete Genome Sequences of Two Interactive Moderate Thermophiles, Paenibacillus napthalenovorans 32O-Y and Paenibacillus sp. 32O-W.</title>
        <authorList>
            <person name="Butler R.R.III."/>
            <person name="Wang J."/>
            <person name="Stark B.C."/>
            <person name="Pombert J.F."/>
        </authorList>
    </citation>
    <scope>NUCLEOTIDE SEQUENCE [LARGE SCALE GENOMIC DNA]</scope>
    <source>
        <strain evidence="8 9">32O-Y</strain>
    </source>
</reference>
<dbReference type="EMBL" id="CP013652">
    <property type="protein sequence ID" value="ALS20410.1"/>
    <property type="molecule type" value="Genomic_DNA"/>
</dbReference>
<dbReference type="KEGG" id="pnp:IJ22_00180"/>
<feature type="transmembrane region" description="Helical" evidence="7">
    <location>
        <begin position="108"/>
        <end position="130"/>
    </location>
</feature>
<dbReference type="InterPro" id="IPR035906">
    <property type="entry name" value="MetI-like_sf"/>
</dbReference>
<keyword evidence="3" id="KW-1003">Cell membrane</keyword>
<evidence type="ECO:0000313" key="8">
    <source>
        <dbReference type="EMBL" id="ALS20410.1"/>
    </source>
</evidence>
<feature type="transmembrane region" description="Helical" evidence="7">
    <location>
        <begin position="136"/>
        <end position="156"/>
    </location>
</feature>
<dbReference type="PROSITE" id="PS50928">
    <property type="entry name" value="ABC_TM1"/>
    <property type="match status" value="1"/>
</dbReference>
<dbReference type="InterPro" id="IPR000515">
    <property type="entry name" value="MetI-like"/>
</dbReference>
<proteinExistence type="inferred from homology"/>
<protein>
    <submittedName>
        <fullName evidence="8">Sugar ABC transporter permease</fullName>
    </submittedName>
</protein>
<keyword evidence="2 7" id="KW-0813">Transport</keyword>
<accession>A0A0U2W4R5</accession>
<dbReference type="Proteomes" id="UP000061660">
    <property type="component" value="Chromosome"/>
</dbReference>
<organism evidence="8 9">
    <name type="scientific">Paenibacillus naphthalenovorans</name>
    <dbReference type="NCBI Taxonomy" id="162209"/>
    <lineage>
        <taxon>Bacteria</taxon>
        <taxon>Bacillati</taxon>
        <taxon>Bacillota</taxon>
        <taxon>Bacilli</taxon>
        <taxon>Bacillales</taxon>
        <taxon>Paenibacillaceae</taxon>
        <taxon>Paenibacillus</taxon>
    </lineage>
</organism>
<dbReference type="Gene3D" id="1.10.3720.10">
    <property type="entry name" value="MetI-like"/>
    <property type="match status" value="1"/>
</dbReference>
<dbReference type="GO" id="GO:0005886">
    <property type="term" value="C:plasma membrane"/>
    <property type="evidence" value="ECO:0007669"/>
    <property type="project" value="UniProtKB-SubCell"/>
</dbReference>
<dbReference type="AlphaFoldDB" id="A0A0U2W4R5"/>
<evidence type="ECO:0000256" key="3">
    <source>
        <dbReference type="ARBA" id="ARBA00022475"/>
    </source>
</evidence>
<evidence type="ECO:0000256" key="2">
    <source>
        <dbReference type="ARBA" id="ARBA00022448"/>
    </source>
</evidence>
<dbReference type="PANTHER" id="PTHR43744">
    <property type="entry name" value="ABC TRANSPORTER PERMEASE PROTEIN MG189-RELATED-RELATED"/>
    <property type="match status" value="1"/>
</dbReference>
<dbReference type="PATRIC" id="fig|162209.4.peg.9"/>
<keyword evidence="5 7" id="KW-1133">Transmembrane helix</keyword>
<evidence type="ECO:0000256" key="6">
    <source>
        <dbReference type="ARBA" id="ARBA00023136"/>
    </source>
</evidence>
<keyword evidence="6 7" id="KW-0472">Membrane</keyword>
<dbReference type="GO" id="GO:0055085">
    <property type="term" value="P:transmembrane transport"/>
    <property type="evidence" value="ECO:0007669"/>
    <property type="project" value="InterPro"/>
</dbReference>
<comment type="subcellular location">
    <subcellularLocation>
        <location evidence="1 7">Cell membrane</location>
        <topology evidence="1 7">Multi-pass membrane protein</topology>
    </subcellularLocation>
</comment>
<evidence type="ECO:0000256" key="5">
    <source>
        <dbReference type="ARBA" id="ARBA00022989"/>
    </source>
</evidence>